<dbReference type="InterPro" id="IPR000873">
    <property type="entry name" value="AMP-dep_synth/lig_dom"/>
</dbReference>
<feature type="non-terminal residue" evidence="9">
    <location>
        <position position="1"/>
    </location>
</feature>
<organism evidence="9">
    <name type="scientific">Medioppia subpectinata</name>
    <dbReference type="NCBI Taxonomy" id="1979941"/>
    <lineage>
        <taxon>Eukaryota</taxon>
        <taxon>Metazoa</taxon>
        <taxon>Ecdysozoa</taxon>
        <taxon>Arthropoda</taxon>
        <taxon>Chelicerata</taxon>
        <taxon>Arachnida</taxon>
        <taxon>Acari</taxon>
        <taxon>Acariformes</taxon>
        <taxon>Sarcoptiformes</taxon>
        <taxon>Oribatida</taxon>
        <taxon>Brachypylina</taxon>
        <taxon>Oppioidea</taxon>
        <taxon>Oppiidae</taxon>
        <taxon>Medioppia</taxon>
    </lineage>
</organism>
<evidence type="ECO:0000256" key="1">
    <source>
        <dbReference type="ARBA" id="ARBA00006432"/>
    </source>
</evidence>
<gene>
    <name evidence="9" type="ORF">OSB1V03_LOCUS2203</name>
</gene>
<evidence type="ECO:0000256" key="3">
    <source>
        <dbReference type="ARBA" id="ARBA00022741"/>
    </source>
</evidence>
<dbReference type="EMBL" id="CAJPIZ010000734">
    <property type="protein sequence ID" value="CAG2102163.1"/>
    <property type="molecule type" value="Genomic_DNA"/>
</dbReference>
<evidence type="ECO:0000259" key="8">
    <source>
        <dbReference type="Pfam" id="PF00501"/>
    </source>
</evidence>
<dbReference type="GO" id="GO:0035336">
    <property type="term" value="P:long-chain fatty-acyl-CoA metabolic process"/>
    <property type="evidence" value="ECO:0007669"/>
    <property type="project" value="TreeGrafter"/>
</dbReference>
<protein>
    <recommendedName>
        <fullName evidence="6">long-chain-fatty-acid--CoA ligase</fullName>
        <ecNumber evidence="6">6.2.1.3</ecNumber>
    </recommendedName>
</protein>
<evidence type="ECO:0000256" key="6">
    <source>
        <dbReference type="ARBA" id="ARBA00026121"/>
    </source>
</evidence>
<dbReference type="Gene3D" id="3.40.50.12780">
    <property type="entry name" value="N-terminal domain of ligase-like"/>
    <property type="match status" value="1"/>
</dbReference>
<keyword evidence="4" id="KW-0443">Lipid metabolism</keyword>
<evidence type="ECO:0000256" key="7">
    <source>
        <dbReference type="ARBA" id="ARBA00036813"/>
    </source>
</evidence>
<sequence length="936" mass="105834">MDHVFVINDDLFWTFHPQDRYNQISSPPNKVKNRFPVEEIGIKSIHTGLAIESVPQTCDSNADKEMCLFNQYMDQTFFLFYVKEKSSGRQIYSMLRGGPQNKMAFDDYIGGYAYELRANQSVARSSWPGVDYPSPPNPSESVLKYIGSLFVKSDNMIVMFAQMVGNQNKCKVFKKYLSKPWDTWDASDSDYMKDNVLVSHALVVGAFRKGNDYYLADNKGSAYKLKKDFFDLEKETCWKMYSISRLTIYGPKCVQYMPIRFVKIRGVQLDPSSRTSPWIRVKGNPHLKACLVDECSTVPQLFSKAIKINPQKYAFGCRVILAEEYEKTIDGRPLHKYKLSDYKWFRSEEIDTKVDNISKGFLHIGIKPKDIVMILAETRLEWLLSCQALMRIGSIVATLYATLSPDAFVHGINETQVTHLVTNYDLLCKLAPILDKLSAVKSIVYMDGPKEPDLKSMFTEEQRQRVSFHPLSQIEEIGKKQKHLKGGEPNAEDTAVIMYTSGSTGVPKGVNISHKNLLTVIKGLRFFAEDFNSDEIYCSYLPLAHIFELTVHLFFISNGVTVGFGSIHTLTDKSNGLKSGTKGDLTLLKPTILTAVPLVLDRIRIAIEGVVNRNPFTKLLFNFFYRQKDFWSKRGSDTPLISSVFCKQFKPTLGGKVKFIAIGGAPLSPHTELFIRNCFDVRTVKGYGLTETCAASTVSDLDDLSVGFVGAPLDCVQIKLVDWVEGNYRVTDTPNPRGELIIGGPTVAKGYFKNDKLTEECFKEENGVKWFFTGDIGEIGPNGNIKIIDRKKDIIKLSKGEYISLAKVEEVLRMCPFVDNLCVYGHPLHDYLIALITPNRKELDELAKSLSKSNMTFDQLCDDNDIIAKVLDVVRREGKQSKLTNSEIPNKIKLCAEEWTPDSGLVTTAFKIKRNKVQKHYQNSINMLYGIKDNDS</sequence>
<dbReference type="GO" id="GO:0005886">
    <property type="term" value="C:plasma membrane"/>
    <property type="evidence" value="ECO:0007669"/>
    <property type="project" value="TreeGrafter"/>
</dbReference>
<keyword evidence="10" id="KW-1185">Reference proteome</keyword>
<comment type="similarity">
    <text evidence="1">Belongs to the ATP-dependent AMP-binding enzyme family.</text>
</comment>
<keyword evidence="5" id="KW-0067">ATP-binding</keyword>
<proteinExistence type="inferred from homology"/>
<dbReference type="GO" id="GO:0090433">
    <property type="term" value="F:palmitoyl-CoA ligase activity"/>
    <property type="evidence" value="ECO:0007669"/>
    <property type="project" value="TreeGrafter"/>
</dbReference>
<evidence type="ECO:0000313" key="10">
    <source>
        <dbReference type="Proteomes" id="UP000759131"/>
    </source>
</evidence>
<dbReference type="OrthoDB" id="1700726at2759"/>
<dbReference type="InterPro" id="IPR020845">
    <property type="entry name" value="AMP-binding_CS"/>
</dbReference>
<evidence type="ECO:0000256" key="4">
    <source>
        <dbReference type="ARBA" id="ARBA00022832"/>
    </source>
</evidence>
<name>A0A7R9KF47_9ACAR</name>
<dbReference type="SUPFAM" id="SSF56801">
    <property type="entry name" value="Acetyl-CoA synthetase-like"/>
    <property type="match status" value="1"/>
</dbReference>
<keyword evidence="2" id="KW-0436">Ligase</keyword>
<dbReference type="PANTHER" id="PTHR43272:SF83">
    <property type="entry name" value="ACYL-COA SYNTHETASE LONG-CHAIN, ISOFORM J"/>
    <property type="match status" value="1"/>
</dbReference>
<comment type="catalytic activity">
    <reaction evidence="7">
        <text>a long-chain fatty acid + ATP + CoA = a long-chain fatty acyl-CoA + AMP + diphosphate</text>
        <dbReference type="Rhea" id="RHEA:15421"/>
        <dbReference type="ChEBI" id="CHEBI:30616"/>
        <dbReference type="ChEBI" id="CHEBI:33019"/>
        <dbReference type="ChEBI" id="CHEBI:57287"/>
        <dbReference type="ChEBI" id="CHEBI:57560"/>
        <dbReference type="ChEBI" id="CHEBI:83139"/>
        <dbReference type="ChEBI" id="CHEBI:456215"/>
        <dbReference type="EC" id="6.2.1.3"/>
    </reaction>
</comment>
<dbReference type="Proteomes" id="UP000759131">
    <property type="component" value="Unassembled WGS sequence"/>
</dbReference>
<accession>A0A7R9KF47</accession>
<dbReference type="PROSITE" id="PS00455">
    <property type="entry name" value="AMP_BINDING"/>
    <property type="match status" value="1"/>
</dbReference>
<feature type="domain" description="AMP-dependent synthetase/ligase" evidence="8">
    <location>
        <begin position="337"/>
        <end position="752"/>
    </location>
</feature>
<dbReference type="PANTHER" id="PTHR43272">
    <property type="entry name" value="LONG-CHAIN-FATTY-ACID--COA LIGASE"/>
    <property type="match status" value="1"/>
</dbReference>
<dbReference type="AlphaFoldDB" id="A0A7R9KF47"/>
<dbReference type="GO" id="GO:0030182">
    <property type="term" value="P:neuron differentiation"/>
    <property type="evidence" value="ECO:0007669"/>
    <property type="project" value="TreeGrafter"/>
</dbReference>
<dbReference type="EMBL" id="OC855309">
    <property type="protein sequence ID" value="CAD7621733.1"/>
    <property type="molecule type" value="Genomic_DNA"/>
</dbReference>
<keyword evidence="4" id="KW-0276">Fatty acid metabolism</keyword>
<dbReference type="GO" id="GO:0005524">
    <property type="term" value="F:ATP binding"/>
    <property type="evidence" value="ECO:0007669"/>
    <property type="project" value="UniProtKB-KW"/>
</dbReference>
<evidence type="ECO:0000256" key="5">
    <source>
        <dbReference type="ARBA" id="ARBA00022840"/>
    </source>
</evidence>
<evidence type="ECO:0000256" key="2">
    <source>
        <dbReference type="ARBA" id="ARBA00022598"/>
    </source>
</evidence>
<evidence type="ECO:0000313" key="9">
    <source>
        <dbReference type="EMBL" id="CAD7621733.1"/>
    </source>
</evidence>
<keyword evidence="3" id="KW-0547">Nucleotide-binding</keyword>
<dbReference type="GO" id="GO:0005783">
    <property type="term" value="C:endoplasmic reticulum"/>
    <property type="evidence" value="ECO:0007669"/>
    <property type="project" value="TreeGrafter"/>
</dbReference>
<dbReference type="InterPro" id="IPR042099">
    <property type="entry name" value="ANL_N_sf"/>
</dbReference>
<dbReference type="GO" id="GO:0005811">
    <property type="term" value="C:lipid droplet"/>
    <property type="evidence" value="ECO:0007669"/>
    <property type="project" value="TreeGrafter"/>
</dbReference>
<dbReference type="EC" id="6.2.1.3" evidence="6"/>
<dbReference type="Pfam" id="PF00501">
    <property type="entry name" value="AMP-binding"/>
    <property type="match status" value="1"/>
</dbReference>
<reference evidence="9" key="1">
    <citation type="submission" date="2020-11" db="EMBL/GenBank/DDBJ databases">
        <authorList>
            <person name="Tran Van P."/>
        </authorList>
    </citation>
    <scope>NUCLEOTIDE SEQUENCE</scope>
</reference>